<dbReference type="AlphaFoldDB" id="A0ABD0KQI6"/>
<dbReference type="Proteomes" id="UP001519460">
    <property type="component" value="Unassembled WGS sequence"/>
</dbReference>
<evidence type="ECO:0000313" key="2">
    <source>
        <dbReference type="Proteomes" id="UP001519460"/>
    </source>
</evidence>
<organism evidence="1 2">
    <name type="scientific">Batillaria attramentaria</name>
    <dbReference type="NCBI Taxonomy" id="370345"/>
    <lineage>
        <taxon>Eukaryota</taxon>
        <taxon>Metazoa</taxon>
        <taxon>Spiralia</taxon>
        <taxon>Lophotrochozoa</taxon>
        <taxon>Mollusca</taxon>
        <taxon>Gastropoda</taxon>
        <taxon>Caenogastropoda</taxon>
        <taxon>Sorbeoconcha</taxon>
        <taxon>Cerithioidea</taxon>
        <taxon>Batillariidae</taxon>
        <taxon>Batillaria</taxon>
    </lineage>
</organism>
<sequence>SCEAGSDYINACRADKAKETHPSRGLNIRKKICCSQTRRRSATGQEWQKATAKCDRSITVMKQNKSH</sequence>
<evidence type="ECO:0000313" key="1">
    <source>
        <dbReference type="EMBL" id="KAK7489503.1"/>
    </source>
</evidence>
<protein>
    <submittedName>
        <fullName evidence="1">Uncharacterized protein</fullName>
    </submittedName>
</protein>
<feature type="non-terminal residue" evidence="1">
    <location>
        <position position="1"/>
    </location>
</feature>
<name>A0ABD0KQI6_9CAEN</name>
<gene>
    <name evidence="1" type="ORF">BaRGS_00019302</name>
</gene>
<keyword evidence="2" id="KW-1185">Reference proteome</keyword>
<accession>A0ABD0KQI6</accession>
<comment type="caution">
    <text evidence="1">The sequence shown here is derived from an EMBL/GenBank/DDBJ whole genome shotgun (WGS) entry which is preliminary data.</text>
</comment>
<dbReference type="EMBL" id="JACVVK020000137">
    <property type="protein sequence ID" value="KAK7489503.1"/>
    <property type="molecule type" value="Genomic_DNA"/>
</dbReference>
<reference evidence="1 2" key="1">
    <citation type="journal article" date="2023" name="Sci. Data">
        <title>Genome assembly of the Korean intertidal mud-creeper Batillaria attramentaria.</title>
        <authorList>
            <person name="Patra A.K."/>
            <person name="Ho P.T."/>
            <person name="Jun S."/>
            <person name="Lee S.J."/>
            <person name="Kim Y."/>
            <person name="Won Y.J."/>
        </authorList>
    </citation>
    <scope>NUCLEOTIDE SEQUENCE [LARGE SCALE GENOMIC DNA]</scope>
    <source>
        <strain evidence="1">Wonlab-2016</strain>
    </source>
</reference>
<proteinExistence type="predicted"/>